<dbReference type="Proteomes" id="UP000541444">
    <property type="component" value="Unassembled WGS sequence"/>
</dbReference>
<comment type="caution">
    <text evidence="2">The sequence shown here is derived from an EMBL/GenBank/DDBJ whole genome shotgun (WGS) entry which is preliminary data.</text>
</comment>
<name>A0A7J7P7T2_9MAGN</name>
<gene>
    <name evidence="2" type="ORF">GIB67_021987</name>
</gene>
<dbReference type="AlphaFoldDB" id="A0A7J7P7T2"/>
<protein>
    <submittedName>
        <fullName evidence="2">Uncharacterized protein</fullName>
    </submittedName>
</protein>
<keyword evidence="3" id="KW-1185">Reference proteome</keyword>
<feature type="region of interest" description="Disordered" evidence="1">
    <location>
        <begin position="54"/>
        <end position="110"/>
    </location>
</feature>
<evidence type="ECO:0000313" key="2">
    <source>
        <dbReference type="EMBL" id="KAF6175497.1"/>
    </source>
</evidence>
<organism evidence="2 3">
    <name type="scientific">Kingdonia uniflora</name>
    <dbReference type="NCBI Taxonomy" id="39325"/>
    <lineage>
        <taxon>Eukaryota</taxon>
        <taxon>Viridiplantae</taxon>
        <taxon>Streptophyta</taxon>
        <taxon>Embryophyta</taxon>
        <taxon>Tracheophyta</taxon>
        <taxon>Spermatophyta</taxon>
        <taxon>Magnoliopsida</taxon>
        <taxon>Ranunculales</taxon>
        <taxon>Circaeasteraceae</taxon>
        <taxon>Kingdonia</taxon>
    </lineage>
</organism>
<reference evidence="2 3" key="1">
    <citation type="journal article" date="2020" name="IScience">
        <title>Genome Sequencing of the Endangered Kingdonia uniflora (Circaeasteraceae, Ranunculales) Reveals Potential Mechanisms of Evolutionary Specialization.</title>
        <authorList>
            <person name="Sun Y."/>
            <person name="Deng T."/>
            <person name="Zhang A."/>
            <person name="Moore M.J."/>
            <person name="Landis J.B."/>
            <person name="Lin N."/>
            <person name="Zhang H."/>
            <person name="Zhang X."/>
            <person name="Huang J."/>
            <person name="Zhang X."/>
            <person name="Sun H."/>
            <person name="Wang H."/>
        </authorList>
    </citation>
    <scope>NUCLEOTIDE SEQUENCE [LARGE SCALE GENOMIC DNA]</scope>
    <source>
        <strain evidence="2">TB1705</strain>
        <tissue evidence="2">Leaf</tissue>
    </source>
</reference>
<evidence type="ECO:0000313" key="3">
    <source>
        <dbReference type="Proteomes" id="UP000541444"/>
    </source>
</evidence>
<evidence type="ECO:0000256" key="1">
    <source>
        <dbReference type="SAM" id="MobiDB-lite"/>
    </source>
</evidence>
<proteinExistence type="predicted"/>
<accession>A0A7J7P7T2</accession>
<sequence>MDNNEDQTGLLKILPKRTSYKVRNHSTKDPVTIEIGNKGPSTIDMSSTLPVNSTLSESCVSRKRPHKGQLPKPLQTLDPNPNFDEASSAMNGSSPRNINDDSVDLGSKPMPNVPPKSTEVMHSSVIDAEVLVQSHMITEPAELNSSSNLAFLTISANLHGTYLIKSVISLTGEPIDDNTILESSQYASIAHPPVSTVTINPAGMSTTCIPNISNDTSSNSGTFSGMHADDCSAQTVKTNHISQNNVQVNIDTTKGPMDVTTLPPLKN</sequence>
<dbReference type="EMBL" id="JACGCM010000182">
    <property type="protein sequence ID" value="KAF6175497.1"/>
    <property type="molecule type" value="Genomic_DNA"/>
</dbReference>
<feature type="compositionally biased region" description="Polar residues" evidence="1">
    <location>
        <begin position="88"/>
        <end position="97"/>
    </location>
</feature>